<dbReference type="EMBL" id="AF334030">
    <property type="protein sequence ID" value="AAL56187.1"/>
    <property type="molecule type" value="Genomic_DNA"/>
</dbReference>
<proteinExistence type="predicted"/>
<accession>Q8V5U8</accession>
<evidence type="ECO:0000313" key="1">
    <source>
        <dbReference type="EMBL" id="AAL56187.1"/>
    </source>
</evidence>
<dbReference type="EMBL" id="KM596835">
    <property type="protein sequence ID" value="AKN50535.1"/>
    <property type="molecule type" value="Genomic_DNA"/>
</dbReference>
<name>Q8V5U8_9ABAC</name>
<protein>
    <submittedName>
        <fullName evidence="1">ORF42</fullName>
    </submittedName>
</protein>
<reference evidence="1" key="1">
    <citation type="journal article" date="2002" name="J. Gen. Virol.">
        <title>Comparative analysis of the complete genome sequences of Helicoverpa zea and Helicoverpa armigera single-nucleocapsid nucleopolyhedroviruses.</title>
        <authorList>
            <person name="Chen X."/>
            <person name="Zhang W.J."/>
            <person name="Wong J."/>
            <person name="Chun G."/>
            <person name="Lu A."/>
            <person name="McCutchen B.F."/>
            <person name="Presnail J.K."/>
            <person name="Herrmann R."/>
            <person name="Dolan M."/>
            <person name="Tingey S."/>
            <person name="Hu Z.H."/>
            <person name="Vlak J.M."/>
        </authorList>
    </citation>
    <scope>NUCLEOTIDE SEQUENCE</scope>
</reference>
<gene>
    <name evidence="2" type="primary">Hz(Br)Orf-43</name>
</gene>
<reference evidence="2" key="2">
    <citation type="journal article" date="2015" name="Virus Rev. Res.">
        <title>Characterization of Helicoverpa zea single nucleopolyhedrovirus isolated in Brazil during the first old world bollworm (Noctuidae: Helicoverpa armigera) nationwide outbreak.</title>
        <authorList>
            <person name="Ardisson-Araujo D.M.P."/>
            <person name="Melo F.L."/>
            <person name="Sosa-Gomez D.R."/>
            <person name="Ribeiro B.M."/>
        </authorList>
    </citation>
    <scope>NUCLEOTIDE SEQUENCE</scope>
    <source>
        <strain evidence="2">Br/South</strain>
    </source>
</reference>
<organism evidence="1">
    <name type="scientific">Helicoverpa zea single nucleopolyhedrovirus</name>
    <dbReference type="NCBI Taxonomy" id="10468"/>
    <lineage>
        <taxon>Viruses</taxon>
        <taxon>Viruses incertae sedis</taxon>
        <taxon>Naldaviricetes</taxon>
        <taxon>Lefavirales</taxon>
        <taxon>Baculoviridae</taxon>
        <taxon>Alphabaculovirus</taxon>
        <taxon>Alphabaculovirus helarmigerae</taxon>
    </lineage>
</organism>
<sequence length="68" mass="7662">MNVQVKILLNVSCVTTCKIPEALLSRRVSFKLFQIISDDSGNGTHTRTTRNVYTRPARIPRSVVSRCL</sequence>
<evidence type="ECO:0000313" key="2">
    <source>
        <dbReference type="EMBL" id="AKN50535.1"/>
    </source>
</evidence>